<accession>A0AB39D2F5</accession>
<organism evidence="4">
    <name type="scientific">Castellaniella ginsengisoli</name>
    <dbReference type="NCBI Taxonomy" id="546114"/>
    <lineage>
        <taxon>Bacteria</taxon>
        <taxon>Pseudomonadati</taxon>
        <taxon>Pseudomonadota</taxon>
        <taxon>Betaproteobacteria</taxon>
        <taxon>Burkholderiales</taxon>
        <taxon>Alcaligenaceae</taxon>
        <taxon>Castellaniella</taxon>
    </lineage>
</organism>
<name>A0AB39D2F5_9BURK</name>
<comment type="similarity">
    <text evidence="1">Belongs to the DSD1 family.</text>
</comment>
<evidence type="ECO:0000259" key="3">
    <source>
        <dbReference type="SMART" id="SM01119"/>
    </source>
</evidence>
<feature type="domain" description="D-serine dehydratase-like" evidence="3">
    <location>
        <begin position="310"/>
        <end position="409"/>
    </location>
</feature>
<evidence type="ECO:0000256" key="2">
    <source>
        <dbReference type="ARBA" id="ARBA00023239"/>
    </source>
</evidence>
<dbReference type="InterPro" id="IPR042208">
    <property type="entry name" value="D-ser_dehydrat-like_sf"/>
</dbReference>
<keyword evidence="2" id="KW-0456">Lyase</keyword>
<dbReference type="Pfam" id="PF14031">
    <property type="entry name" value="D-ser_dehydrat"/>
    <property type="match status" value="1"/>
</dbReference>
<sequence>MSPDFLIDHRHKSFPLAATPVHASRIAERGWNVLADDLPYPLAVIRRSALEHNVCWMQDYARSRGIAFAPHGKTTMSPQLFDLQLRGGAWGLTFATIHQLAVGLETGLRRALIANQVVAPADLDGLDALLERHEGLRVWFLVDSLAQLRCIEGWARARGNRRVFDVLLEVGIPGQRTGARTVGEALELAQAIQASASARLGGIECYEGGLTQCDSAHDVPAVTELVRRVVEIAAACDAQGLLPEDEPILSAGGSAIFDLVVPLLQGAGLARPFLGVLRSGCYVTHDHGNYRRLLKLVERRGGLRDSLQAALEVWAMVQSVPEPGLALLTCGRRDISYDLELPSVQRWAPRGATAVQAAPASWTISALNDQHAYLRFDPVDGPAVGDRVALGISHPCTTFDKWRWMPVVDDDWTVIDAVETRF</sequence>
<reference evidence="4" key="1">
    <citation type="submission" date="2024-05" db="EMBL/GenBank/DDBJ databases">
        <authorList>
            <person name="Luo Y.-C."/>
            <person name="Nicholds J."/>
            <person name="Mortimer T."/>
            <person name="Maboni G."/>
        </authorList>
    </citation>
    <scope>NUCLEOTIDE SEQUENCE</scope>
    <source>
        <strain evidence="4">151108</strain>
    </source>
</reference>
<dbReference type="Gene3D" id="2.40.37.20">
    <property type="entry name" value="D-serine dehydratase-like domain"/>
    <property type="match status" value="1"/>
</dbReference>
<dbReference type="InterPro" id="IPR026956">
    <property type="entry name" value="D-ser_dehydrat-like_dom"/>
</dbReference>
<dbReference type="InterPro" id="IPR051466">
    <property type="entry name" value="D-amino_acid_metab_enzyme"/>
</dbReference>
<evidence type="ECO:0000256" key="1">
    <source>
        <dbReference type="ARBA" id="ARBA00005323"/>
    </source>
</evidence>
<dbReference type="PANTHER" id="PTHR28004:SF8">
    <property type="entry name" value="D-SERINE DEAMINASE"/>
    <property type="match status" value="1"/>
</dbReference>
<dbReference type="InterPro" id="IPR029066">
    <property type="entry name" value="PLP-binding_barrel"/>
</dbReference>
<proteinExistence type="inferred from homology"/>
<dbReference type="EMBL" id="CP158255">
    <property type="protein sequence ID" value="XDJ49032.1"/>
    <property type="molecule type" value="Genomic_DNA"/>
</dbReference>
<dbReference type="InterPro" id="IPR001608">
    <property type="entry name" value="Ala_racemase_N"/>
</dbReference>
<dbReference type="SMART" id="SM01119">
    <property type="entry name" value="D-ser_dehydrat"/>
    <property type="match status" value="1"/>
</dbReference>
<dbReference type="SUPFAM" id="SSF51419">
    <property type="entry name" value="PLP-binding barrel"/>
    <property type="match status" value="1"/>
</dbReference>
<gene>
    <name evidence="4" type="ORF">ABRZ09_07105</name>
</gene>
<dbReference type="Gene3D" id="3.20.20.10">
    <property type="entry name" value="Alanine racemase"/>
    <property type="match status" value="1"/>
</dbReference>
<dbReference type="PANTHER" id="PTHR28004">
    <property type="entry name" value="ZGC:162816-RELATED"/>
    <property type="match status" value="1"/>
</dbReference>
<dbReference type="Pfam" id="PF01168">
    <property type="entry name" value="Ala_racemase_N"/>
    <property type="match status" value="1"/>
</dbReference>
<dbReference type="AlphaFoldDB" id="A0AB39D2F5"/>
<dbReference type="RefSeq" id="WP_368646458.1">
    <property type="nucleotide sequence ID" value="NZ_CP158255.1"/>
</dbReference>
<dbReference type="CDD" id="cd06818">
    <property type="entry name" value="PLPDE_III_cryptic_DSD"/>
    <property type="match status" value="1"/>
</dbReference>
<evidence type="ECO:0000313" key="4">
    <source>
        <dbReference type="EMBL" id="XDJ49032.1"/>
    </source>
</evidence>
<dbReference type="GO" id="GO:0016829">
    <property type="term" value="F:lyase activity"/>
    <property type="evidence" value="ECO:0007669"/>
    <property type="project" value="UniProtKB-KW"/>
</dbReference>
<protein>
    <submittedName>
        <fullName evidence="4">Amino acid deaminase</fullName>
    </submittedName>
</protein>